<evidence type="ECO:0000313" key="2">
    <source>
        <dbReference type="Proteomes" id="UP001551695"/>
    </source>
</evidence>
<dbReference type="Proteomes" id="UP001551695">
    <property type="component" value="Unassembled WGS sequence"/>
</dbReference>
<reference evidence="1 2" key="1">
    <citation type="submission" date="2024-06" db="EMBL/GenBank/DDBJ databases">
        <title>The Natural Products Discovery Center: Release of the First 8490 Sequenced Strains for Exploring Actinobacteria Biosynthetic Diversity.</title>
        <authorList>
            <person name="Kalkreuter E."/>
            <person name="Kautsar S.A."/>
            <person name="Yang D."/>
            <person name="Bader C.D."/>
            <person name="Teijaro C.N."/>
            <person name="Fluegel L."/>
            <person name="Davis C.M."/>
            <person name="Simpson J.R."/>
            <person name="Lauterbach L."/>
            <person name="Steele A.D."/>
            <person name="Gui C."/>
            <person name="Meng S."/>
            <person name="Li G."/>
            <person name="Viehrig K."/>
            <person name="Ye F."/>
            <person name="Su P."/>
            <person name="Kiefer A.F."/>
            <person name="Nichols A."/>
            <person name="Cepeda A.J."/>
            <person name="Yan W."/>
            <person name="Fan B."/>
            <person name="Jiang Y."/>
            <person name="Adhikari A."/>
            <person name="Zheng C.-J."/>
            <person name="Schuster L."/>
            <person name="Cowan T.M."/>
            <person name="Smanski M.J."/>
            <person name="Chevrette M.G."/>
            <person name="De Carvalho L.P.S."/>
            <person name="Shen B."/>
        </authorList>
    </citation>
    <scope>NUCLEOTIDE SEQUENCE [LARGE SCALE GENOMIC DNA]</scope>
    <source>
        <strain evidence="1 2">NPDC050403</strain>
    </source>
</reference>
<accession>A0ABV3FWL1</accession>
<organism evidence="1 2">
    <name type="scientific">Nocardia aurea</name>
    <dbReference type="NCBI Taxonomy" id="2144174"/>
    <lineage>
        <taxon>Bacteria</taxon>
        <taxon>Bacillati</taxon>
        <taxon>Actinomycetota</taxon>
        <taxon>Actinomycetes</taxon>
        <taxon>Mycobacteriales</taxon>
        <taxon>Nocardiaceae</taxon>
        <taxon>Nocardia</taxon>
    </lineage>
</organism>
<comment type="caution">
    <text evidence="1">The sequence shown here is derived from an EMBL/GenBank/DDBJ whole genome shotgun (WGS) entry which is preliminary data.</text>
</comment>
<sequence length="50" mass="5319">MKVLNGILGTEMTVFEFLGCLFLTAVLVATARAVTTLCVRAVRSITKGMA</sequence>
<dbReference type="EMBL" id="JBFAKC010000008">
    <property type="protein sequence ID" value="MEV0709810.1"/>
    <property type="molecule type" value="Genomic_DNA"/>
</dbReference>
<evidence type="ECO:0000313" key="1">
    <source>
        <dbReference type="EMBL" id="MEV0709810.1"/>
    </source>
</evidence>
<dbReference type="RefSeq" id="WP_157978821.1">
    <property type="nucleotide sequence ID" value="NZ_JBFAKC010000008.1"/>
</dbReference>
<keyword evidence="2" id="KW-1185">Reference proteome</keyword>
<gene>
    <name evidence="1" type="ORF">AB0I48_19780</name>
</gene>
<protein>
    <submittedName>
        <fullName evidence="1">Uncharacterized protein</fullName>
    </submittedName>
</protein>
<proteinExistence type="predicted"/>
<name>A0ABV3FWL1_9NOCA</name>